<gene>
    <name evidence="1" type="ORF">F7Q93_02400</name>
</gene>
<reference evidence="1" key="1">
    <citation type="submission" date="2019-09" db="EMBL/GenBank/DDBJ databases">
        <title>Draft genome sequences of 48 bacterial type strains from the CCUG.</title>
        <authorList>
            <person name="Tunovic T."/>
            <person name="Pineiro-Iglesias B."/>
            <person name="Unosson C."/>
            <person name="Inganas E."/>
            <person name="Ohlen M."/>
            <person name="Cardew S."/>
            <person name="Jensie-Markopoulos S."/>
            <person name="Salva-Serra F."/>
            <person name="Jaen-Luchoro D."/>
            <person name="Karlsson R."/>
            <person name="Svensson-Stadler L."/>
            <person name="Chun J."/>
            <person name="Moore E."/>
        </authorList>
    </citation>
    <scope>NUCLEOTIDE SEQUENCE</scope>
    <source>
        <strain evidence="1">CCUG 50899</strain>
    </source>
</reference>
<dbReference type="InterPro" id="IPR029063">
    <property type="entry name" value="SAM-dependent_MTases_sf"/>
</dbReference>
<sequence length="261" mass="29885">MNLREIILGAPKKRELMACDMETVVKHDGRGIDFTPDIHKGVKVCRDILTSDEGLVYNRRWLLERIQEFGLAYQDWSLLEHFNHWRNTSHFGLQQFPTEFADFLILLARIAPKNGVEIGVWRGASSYVMCAVLQRITPEYQHTMIDIADGVFAFEEFSDILNLKKAIPSTSTDFRGQEFDFVFIDADHSYDGATTDYLNLGRYAKKIVAFHDIHAHEYDHLNGGTVRTWREFKAANATTMSILEFAHSPVPWMGIGVGIKQ</sequence>
<comment type="caution">
    <text evidence="1">The sequence shown here is derived from an EMBL/GenBank/DDBJ whole genome shotgun (WGS) entry which is preliminary data.</text>
</comment>
<dbReference type="AlphaFoldDB" id="A0A643F5E3"/>
<dbReference type="GO" id="GO:0008168">
    <property type="term" value="F:methyltransferase activity"/>
    <property type="evidence" value="ECO:0007669"/>
    <property type="project" value="UniProtKB-KW"/>
</dbReference>
<dbReference type="EMBL" id="VZPE01000001">
    <property type="protein sequence ID" value="KAB0573362.1"/>
    <property type="molecule type" value="Genomic_DNA"/>
</dbReference>
<keyword evidence="1" id="KW-0808">Transferase</keyword>
<proteinExistence type="predicted"/>
<name>A0A643F5E3_9HYPH</name>
<dbReference type="SUPFAM" id="SSF53335">
    <property type="entry name" value="S-adenosyl-L-methionine-dependent methyltransferases"/>
    <property type="match status" value="1"/>
</dbReference>
<protein>
    <submittedName>
        <fullName evidence="1">Class I SAM-dependent methyltransferase</fullName>
    </submittedName>
</protein>
<dbReference type="GO" id="GO:0032259">
    <property type="term" value="P:methylation"/>
    <property type="evidence" value="ECO:0007669"/>
    <property type="project" value="UniProtKB-KW"/>
</dbReference>
<accession>A0A643F5E3</accession>
<organism evidence="1">
    <name type="scientific">Brucella pituitosa</name>
    <dbReference type="NCBI Taxonomy" id="571256"/>
    <lineage>
        <taxon>Bacteria</taxon>
        <taxon>Pseudomonadati</taxon>
        <taxon>Pseudomonadota</taxon>
        <taxon>Alphaproteobacteria</taxon>
        <taxon>Hyphomicrobiales</taxon>
        <taxon>Brucellaceae</taxon>
        <taxon>Brucella/Ochrobactrum group</taxon>
        <taxon>Brucella</taxon>
    </lineage>
</organism>
<dbReference type="Gene3D" id="3.40.50.150">
    <property type="entry name" value="Vaccinia Virus protein VP39"/>
    <property type="match status" value="1"/>
</dbReference>
<evidence type="ECO:0000313" key="1">
    <source>
        <dbReference type="EMBL" id="KAB0573362.1"/>
    </source>
</evidence>
<keyword evidence="1" id="KW-0489">Methyltransferase</keyword>
<dbReference type="RefSeq" id="WP_128093143.1">
    <property type="nucleotide sequence ID" value="NZ_JBHEEN010000001.1"/>
</dbReference>
<dbReference type="Pfam" id="PF13578">
    <property type="entry name" value="Methyltransf_24"/>
    <property type="match status" value="1"/>
</dbReference>